<reference evidence="1" key="1">
    <citation type="journal article" date="1999" name="Methods Enzymol.">
        <title>High-efficiency full-length cDNA cloning.</title>
        <authorList>
            <person name="Carninci P."/>
            <person name="Hayashizaki Y."/>
        </authorList>
    </citation>
    <scope>NUCLEOTIDE SEQUENCE</scope>
    <source>
        <strain evidence="1">C57BL/6J</strain>
        <tissue evidence="1">Testis</tissue>
    </source>
</reference>
<reference evidence="1" key="6">
    <citation type="journal article" date="2002" name="Nature">
        <title>Analysis of the mouse transcriptome based on functional annotation of 60,770 full-length cDNAs.</title>
        <authorList>
            <consortium name="The FANTOM Consortium and the RIKEN Genome Exploration Research Group Phase I and II Team"/>
        </authorList>
    </citation>
    <scope>NUCLEOTIDE SEQUENCE</scope>
    <source>
        <strain evidence="1">C57BL/6J</strain>
        <tissue evidence="1">Testis</tissue>
    </source>
</reference>
<reference evidence="1" key="8">
    <citation type="journal article" date="2005" name="Science">
        <title>Antisense Transcription in the Mammalian Transcriptome.</title>
        <authorList>
            <consortium name="RIKEN Genome Exploration Research Group and Genome Science Group (Genome Network Project Core Group) and the FANTOM Consortium"/>
        </authorList>
    </citation>
    <scope>NUCLEOTIDE SEQUENCE</scope>
    <source>
        <strain evidence="1">C57BL/6J</strain>
        <tissue evidence="1">Testis</tissue>
    </source>
</reference>
<evidence type="ECO:0000313" key="1">
    <source>
        <dbReference type="EMBL" id="BAB24952.1"/>
    </source>
</evidence>
<accession>Q9D969</accession>
<reference evidence="1" key="2">
    <citation type="journal article" date="2000" name="Genome Res.">
        <title>Normalization and subtraction of cap-trapper-selected cDNAs to prepare full-length cDNA libraries for rapid discovery of new genes.</title>
        <authorList>
            <person name="Carninci P."/>
            <person name="Shibata Y."/>
            <person name="Hayatsu N."/>
            <person name="Sugahara Y."/>
            <person name="Shibata K."/>
            <person name="Itoh M."/>
            <person name="Konno H."/>
            <person name="Okazaki Y."/>
            <person name="Muramatsu M."/>
            <person name="Hayashizaki Y."/>
        </authorList>
    </citation>
    <scope>NUCLEOTIDE SEQUENCE</scope>
    <source>
        <strain evidence="1">C57BL/6J</strain>
        <tissue evidence="1">Testis</tissue>
    </source>
</reference>
<name>Q9D969_MOUSE</name>
<sequence length="108" mass="11668">MPGGTEQRSHKVEAVCQCAAYLHLQRSLKANVSTSQGNDSVSSASLRRPCLFASTAGSHTTGTFFETKLEEIRPDRTVSWAIDSARTSLQNLLGSCKASSCLKNSDQF</sequence>
<organism evidence="1">
    <name type="scientific">Mus musculus</name>
    <name type="common">Mouse</name>
    <dbReference type="NCBI Taxonomy" id="10090"/>
    <lineage>
        <taxon>Eukaryota</taxon>
        <taxon>Metazoa</taxon>
        <taxon>Chordata</taxon>
        <taxon>Craniata</taxon>
        <taxon>Vertebrata</taxon>
        <taxon>Euteleostomi</taxon>
        <taxon>Mammalia</taxon>
        <taxon>Eutheria</taxon>
        <taxon>Euarchontoglires</taxon>
        <taxon>Glires</taxon>
        <taxon>Rodentia</taxon>
        <taxon>Myomorpha</taxon>
        <taxon>Muroidea</taxon>
        <taxon>Muridae</taxon>
        <taxon>Murinae</taxon>
        <taxon>Mus</taxon>
        <taxon>Mus</taxon>
    </lineage>
</organism>
<reference evidence="1" key="3">
    <citation type="journal article" date="2000" name="Genome Res.">
        <title>RIKEN integrated sequence analysis (RISA) system--384-format sequencing pipeline with 384 multicapillary sequencer.</title>
        <authorList>
            <person name="Shibata K."/>
            <person name="Itoh M."/>
            <person name="Aizawa K."/>
            <person name="Nagaoka S."/>
            <person name="Sasaki N."/>
            <person name="Carninci P."/>
            <person name="Konno H."/>
            <person name="Akiyama J."/>
            <person name="Nishi K."/>
            <person name="Kitsunai T."/>
            <person name="Tashiro H."/>
            <person name="Itoh M."/>
            <person name="Sumi N."/>
            <person name="Ishii Y."/>
            <person name="Nakamura S."/>
            <person name="Hazama M."/>
            <person name="Nishine T."/>
            <person name="Harada A."/>
            <person name="Yamamoto R."/>
            <person name="Matsumoto H."/>
            <person name="Sakaguchi S."/>
            <person name="Ikegami T."/>
            <person name="Kashiwagi K."/>
            <person name="Fujiwake S."/>
            <person name="Inoue K."/>
            <person name="Togawa Y."/>
            <person name="Izawa M."/>
            <person name="Ohara E."/>
            <person name="Watahiki M."/>
            <person name="Yoneda Y."/>
            <person name="Ishikawa T."/>
            <person name="Ozawa K."/>
            <person name="Tanaka T."/>
            <person name="Matsuura S."/>
            <person name="Kawai J."/>
            <person name="Okazaki Y."/>
            <person name="Muramatsu M."/>
            <person name="Inoue Y."/>
            <person name="Kira A."/>
            <person name="Hayashizaki Y."/>
        </authorList>
    </citation>
    <scope>NUCLEOTIDE SEQUENCE</scope>
    <source>
        <strain evidence="1">C57BL/6J</strain>
        <tissue evidence="1">Testis</tissue>
    </source>
</reference>
<reference evidence="1" key="7">
    <citation type="journal article" date="2005" name="Science">
        <title>The Transcriptional Landscape of the Mammalian Genome.</title>
        <authorList>
            <consortium name="The FANTOM Consortium"/>
            <consortium name="Riken Genome Exploration Research Group and Genome Science Group (Genome Network Project Core Group)"/>
        </authorList>
    </citation>
    <scope>NUCLEOTIDE SEQUENCE</scope>
    <source>
        <strain evidence="1">C57BL/6J</strain>
        <tissue evidence="1">Testis</tissue>
    </source>
</reference>
<dbReference type="AlphaFoldDB" id="Q9D969"/>
<reference evidence="1" key="5">
    <citation type="journal article" date="2001" name="Nature">
        <title>Functional annotation of a full-length mouse cDNA collection.</title>
        <authorList>
            <consortium name="The RIKEN Genome Exploration Research Group Phase II Team and the FANTOM Consortium"/>
        </authorList>
    </citation>
    <scope>NUCLEOTIDE SEQUENCE</scope>
    <source>
        <strain evidence="1">C57BL/6J</strain>
        <tissue evidence="1">Testis</tissue>
    </source>
</reference>
<protein>
    <submittedName>
        <fullName evidence="1">Uncharacterized protein</fullName>
    </submittedName>
</protein>
<evidence type="ECO:0000313" key="2">
    <source>
        <dbReference type="MGI" id="MGI:1920877"/>
    </source>
</evidence>
<dbReference type="MGI" id="MGI:1920877">
    <property type="gene designation" value="1700129L04Rik"/>
</dbReference>
<dbReference type="EMBL" id="AK007316">
    <property type="protein sequence ID" value="BAB24952.1"/>
    <property type="molecule type" value="mRNA"/>
</dbReference>
<gene>
    <name evidence="2" type="primary">1700129L04Rik</name>
</gene>
<dbReference type="AGR" id="MGI:1920877"/>
<reference evidence="1" key="4">
    <citation type="submission" date="2000-07" db="EMBL/GenBank/DDBJ databases">
        <authorList>
            <person name="Adachi J."/>
            <person name="Aizawa K."/>
            <person name="Akahira S."/>
            <person name="Akimura T."/>
            <person name="Arai A."/>
            <person name="Aono H."/>
            <person name="Arakawa T."/>
            <person name="Bono H."/>
            <person name="Carninci P."/>
            <person name="Fukuda S."/>
            <person name="Fukunishi Y."/>
            <person name="Furuno M."/>
            <person name="Hanagaki T."/>
            <person name="Hara A."/>
            <person name="Hayatsu N."/>
            <person name="Hiramoto K."/>
            <person name="Hiraoka T."/>
            <person name="Hori F."/>
            <person name="Imotani K."/>
            <person name="Ishii Y."/>
            <person name="Itoh M."/>
            <person name="Izawa M."/>
            <person name="Kasukawa T."/>
            <person name="Kato H."/>
            <person name="Kawai J."/>
            <person name="Kojima Y."/>
            <person name="Konno H."/>
            <person name="Kouda M."/>
            <person name="Koya S."/>
            <person name="Kurihara C."/>
            <person name="Matsuyama T."/>
            <person name="Miyazaki A."/>
            <person name="Nishi K."/>
            <person name="Nomura K."/>
            <person name="Numazaki R."/>
            <person name="Ohno M."/>
            <person name="Okazaki Y."/>
            <person name="Okido T."/>
            <person name="Owa C."/>
            <person name="Saito H."/>
            <person name="Saito R."/>
            <person name="Sakai C."/>
            <person name="Sakai K."/>
            <person name="Sano H."/>
            <person name="Sasaki D."/>
            <person name="Shibata K."/>
            <person name="Shibata Y."/>
            <person name="Shinagawa A."/>
            <person name="Shiraki T."/>
            <person name="Sogabe Y."/>
            <person name="Suzuki H."/>
            <person name="Tagami M."/>
            <person name="Tagawa A."/>
            <person name="Takahashi F."/>
            <person name="Tanaka T."/>
            <person name="Tejima Y."/>
            <person name="Toya T."/>
            <person name="Yamamura T."/>
            <person name="Yasunishi A."/>
            <person name="Yoshida K."/>
            <person name="Yoshino M."/>
            <person name="Muramatsu M."/>
            <person name="Hayashizaki Y."/>
        </authorList>
    </citation>
    <scope>NUCLEOTIDE SEQUENCE</scope>
    <source>
        <strain evidence="1">C57BL/6J</strain>
        <tissue evidence="1">Testis</tissue>
    </source>
</reference>
<proteinExistence type="evidence at transcript level"/>